<feature type="transmembrane region" description="Helical" evidence="1">
    <location>
        <begin position="12"/>
        <end position="34"/>
    </location>
</feature>
<dbReference type="InterPro" id="IPR021529">
    <property type="entry name" value="DUF2798"/>
</dbReference>
<keyword evidence="1" id="KW-0812">Transmembrane</keyword>
<dbReference type="Pfam" id="PF11391">
    <property type="entry name" value="DUF2798"/>
    <property type="match status" value="1"/>
</dbReference>
<dbReference type="Proteomes" id="UP000823786">
    <property type="component" value="Unassembled WGS sequence"/>
</dbReference>
<evidence type="ECO:0000256" key="1">
    <source>
        <dbReference type="SAM" id="Phobius"/>
    </source>
</evidence>
<gene>
    <name evidence="2" type="ORF">J2Z75_005793</name>
</gene>
<keyword evidence="1" id="KW-1133">Transmembrane helix</keyword>
<evidence type="ECO:0008006" key="4">
    <source>
        <dbReference type="Google" id="ProtNLM"/>
    </source>
</evidence>
<evidence type="ECO:0000313" key="2">
    <source>
        <dbReference type="EMBL" id="MBP1862262.1"/>
    </source>
</evidence>
<proteinExistence type="predicted"/>
<evidence type="ECO:0000313" key="3">
    <source>
        <dbReference type="Proteomes" id="UP000823786"/>
    </source>
</evidence>
<reference evidence="2 3" key="1">
    <citation type="submission" date="2021-03" db="EMBL/GenBank/DDBJ databases">
        <title>Genomic Encyclopedia of Type Strains, Phase IV (KMG-IV): sequencing the most valuable type-strain genomes for metagenomic binning, comparative biology and taxonomic classification.</title>
        <authorList>
            <person name="Goeker M."/>
        </authorList>
    </citation>
    <scope>NUCLEOTIDE SEQUENCE [LARGE SCALE GENOMIC DNA]</scope>
    <source>
        <strain evidence="2 3">DSM 26427</strain>
    </source>
</reference>
<organism evidence="2 3">
    <name type="scientific">Rhizobium herbae</name>
    <dbReference type="NCBI Taxonomy" id="508661"/>
    <lineage>
        <taxon>Bacteria</taxon>
        <taxon>Pseudomonadati</taxon>
        <taxon>Pseudomonadota</taxon>
        <taxon>Alphaproteobacteria</taxon>
        <taxon>Hyphomicrobiales</taxon>
        <taxon>Rhizobiaceae</taxon>
        <taxon>Rhizobium/Agrobacterium group</taxon>
        <taxon>Rhizobium</taxon>
    </lineage>
</organism>
<keyword evidence="1" id="KW-0472">Membrane</keyword>
<protein>
    <recommendedName>
        <fullName evidence="4">DUF2798 domain-containing protein</fullName>
    </recommendedName>
</protein>
<comment type="caution">
    <text evidence="2">The sequence shown here is derived from an EMBL/GenBank/DDBJ whole genome shotgun (WGS) entry which is preliminary data.</text>
</comment>
<dbReference type="EMBL" id="JAGGJV010000015">
    <property type="protein sequence ID" value="MBP1862262.1"/>
    <property type="molecule type" value="Genomic_DNA"/>
</dbReference>
<dbReference type="RefSeq" id="WP_209857301.1">
    <property type="nucleotide sequence ID" value="NZ_JAGGJV010000015.1"/>
</dbReference>
<accession>A0ABS4EWG9</accession>
<name>A0ABS4EWG9_9HYPH</name>
<keyword evidence="3" id="KW-1185">Reference proteome</keyword>
<feature type="transmembrane region" description="Helical" evidence="1">
    <location>
        <begin position="46"/>
        <end position="64"/>
    </location>
</feature>
<sequence length="73" mass="8073">MSTQLKRKIAFALLMGVVTTGMISFVILALNLGFSEKFALAWLRSWGIGYVIVIPAILLIGPRVQAQVERLIK</sequence>